<dbReference type="GO" id="GO:0016301">
    <property type="term" value="F:kinase activity"/>
    <property type="evidence" value="ECO:0007669"/>
    <property type="project" value="UniProtKB-KW"/>
</dbReference>
<dbReference type="InterPro" id="IPR036662">
    <property type="entry name" value="PTS_EIIA_man-typ_sf"/>
</dbReference>
<dbReference type="CDD" id="cd00006">
    <property type="entry name" value="PTS_IIA_man"/>
    <property type="match status" value="1"/>
</dbReference>
<dbReference type="Gene3D" id="3.40.50.510">
    <property type="entry name" value="Phosphotransferase system, mannose-type IIA component"/>
    <property type="match status" value="1"/>
</dbReference>
<gene>
    <name evidence="22" type="ORF">H9968_06705</name>
</gene>
<evidence type="ECO:0000256" key="7">
    <source>
        <dbReference type="ARBA" id="ARBA00022448"/>
    </source>
</evidence>
<evidence type="ECO:0000256" key="9">
    <source>
        <dbReference type="ARBA" id="ARBA00022490"/>
    </source>
</evidence>
<proteinExistence type="predicted"/>
<dbReference type="SUPFAM" id="SSF53062">
    <property type="entry name" value="PTS system fructose IIA component-like"/>
    <property type="match status" value="1"/>
</dbReference>
<evidence type="ECO:0000256" key="1">
    <source>
        <dbReference type="ARBA" id="ARBA00000514"/>
    </source>
</evidence>
<evidence type="ECO:0000259" key="20">
    <source>
        <dbReference type="PROSITE" id="PS51096"/>
    </source>
</evidence>
<keyword evidence="8" id="KW-1003">Cell membrane</keyword>
<accession>A0A9D2EKX8</accession>
<evidence type="ECO:0000256" key="6">
    <source>
        <dbReference type="ARBA" id="ARBA00021685"/>
    </source>
</evidence>
<keyword evidence="7" id="KW-0813">Transport</keyword>
<feature type="domain" description="PTS EIIA type-4" evidence="20">
    <location>
        <begin position="1"/>
        <end position="126"/>
    </location>
</feature>
<keyword evidence="14" id="KW-0418">Kinase</keyword>
<evidence type="ECO:0000256" key="15">
    <source>
        <dbReference type="ARBA" id="ARBA00023136"/>
    </source>
</evidence>
<evidence type="ECO:0000313" key="23">
    <source>
        <dbReference type="Proteomes" id="UP000824049"/>
    </source>
</evidence>
<dbReference type="Pfam" id="PF03830">
    <property type="entry name" value="PTSIIB_sorb"/>
    <property type="match status" value="1"/>
</dbReference>
<dbReference type="Proteomes" id="UP000824049">
    <property type="component" value="Unassembled WGS sequence"/>
</dbReference>
<dbReference type="PANTHER" id="PTHR33799">
    <property type="entry name" value="PTS PERMEASE-RELATED-RELATED"/>
    <property type="match status" value="1"/>
</dbReference>
<dbReference type="AlphaFoldDB" id="A0A9D2EKX8"/>
<evidence type="ECO:0000256" key="3">
    <source>
        <dbReference type="ARBA" id="ARBA00004496"/>
    </source>
</evidence>
<evidence type="ECO:0000256" key="10">
    <source>
        <dbReference type="ARBA" id="ARBA00022553"/>
    </source>
</evidence>
<evidence type="ECO:0000256" key="4">
    <source>
        <dbReference type="ARBA" id="ARBA00011738"/>
    </source>
</evidence>
<feature type="region of interest" description="Disordered" evidence="19">
    <location>
        <begin position="133"/>
        <end position="156"/>
    </location>
</feature>
<dbReference type="GO" id="GO:0008982">
    <property type="term" value="F:protein-N(PI)-phosphohistidine-sugar phosphotransferase activity"/>
    <property type="evidence" value="ECO:0007669"/>
    <property type="project" value="InterPro"/>
</dbReference>
<dbReference type="Gene3D" id="3.40.35.10">
    <property type="entry name" value="Phosphotransferase system, sorbose subfamily IIB component"/>
    <property type="match status" value="1"/>
</dbReference>
<evidence type="ECO:0000256" key="5">
    <source>
        <dbReference type="ARBA" id="ARBA00011929"/>
    </source>
</evidence>
<keyword evidence="11" id="KW-0762">Sugar transport</keyword>
<name>A0A9D2EKX8_9FIRM</name>
<keyword evidence="15" id="KW-0472">Membrane</keyword>
<reference evidence="22" key="2">
    <citation type="submission" date="2021-04" db="EMBL/GenBank/DDBJ databases">
        <authorList>
            <person name="Gilroy R."/>
        </authorList>
    </citation>
    <scope>NUCLEOTIDE SEQUENCE</scope>
    <source>
        <strain evidence="22">CHK179-28034</strain>
    </source>
</reference>
<feature type="domain" description="PTS EIIB type-4" evidence="21">
    <location>
        <begin position="163"/>
        <end position="328"/>
    </location>
</feature>
<comment type="subunit">
    <text evidence="4">Homodimer.</text>
</comment>
<evidence type="ECO:0000313" key="22">
    <source>
        <dbReference type="EMBL" id="HIZ39598.1"/>
    </source>
</evidence>
<evidence type="ECO:0000256" key="17">
    <source>
        <dbReference type="ARBA" id="ARBA00030229"/>
    </source>
</evidence>
<dbReference type="EC" id="2.7.1.191" evidence="5"/>
<evidence type="ECO:0000256" key="8">
    <source>
        <dbReference type="ARBA" id="ARBA00022475"/>
    </source>
</evidence>
<dbReference type="SUPFAM" id="SSF52728">
    <property type="entry name" value="PTS IIb component"/>
    <property type="match status" value="1"/>
</dbReference>
<dbReference type="PROSITE" id="PS51101">
    <property type="entry name" value="PTS_EIIB_TYPE_4"/>
    <property type="match status" value="1"/>
</dbReference>
<dbReference type="InterPro" id="IPR051471">
    <property type="entry name" value="Bacterial_PTS_sugar_comp"/>
</dbReference>
<comment type="caution">
    <text evidence="22">The sequence shown here is derived from an EMBL/GenBank/DDBJ whole genome shotgun (WGS) entry which is preliminary data.</text>
</comment>
<evidence type="ECO:0000256" key="2">
    <source>
        <dbReference type="ARBA" id="ARBA00004236"/>
    </source>
</evidence>
<comment type="function">
    <text evidence="16">The phosphoenolpyruvate-dependent sugar phosphotransferase system (sugar PTS), a major carbohydrate active transport system, catalyzes the phosphorylation of incoming sugar substrates concomitantly with their translocation across the cell membrane. The enzyme II ManXYZ PTS system is involved in mannose transport.</text>
</comment>
<dbReference type="InterPro" id="IPR033887">
    <property type="entry name" value="PTS_IIA_man"/>
</dbReference>
<organism evidence="22 23">
    <name type="scientific">Candidatus Anaerobutyricum stercoris</name>
    <dbReference type="NCBI Taxonomy" id="2838457"/>
    <lineage>
        <taxon>Bacteria</taxon>
        <taxon>Bacillati</taxon>
        <taxon>Bacillota</taxon>
        <taxon>Clostridia</taxon>
        <taxon>Lachnospirales</taxon>
        <taxon>Lachnospiraceae</taxon>
        <taxon>Anaerobutyricum</taxon>
    </lineage>
</organism>
<comment type="catalytic activity">
    <reaction evidence="1">
        <text>D-mannose(out) + N(pros)-phospho-L-histidyl-[protein] = D-mannose 6-phosphate(in) + L-histidyl-[protein]</text>
        <dbReference type="Rhea" id="RHEA:49232"/>
        <dbReference type="Rhea" id="RHEA-COMP:9745"/>
        <dbReference type="Rhea" id="RHEA-COMP:9746"/>
        <dbReference type="ChEBI" id="CHEBI:4208"/>
        <dbReference type="ChEBI" id="CHEBI:29979"/>
        <dbReference type="ChEBI" id="CHEBI:58735"/>
        <dbReference type="ChEBI" id="CHEBI:64837"/>
        <dbReference type="EC" id="2.7.1.191"/>
    </reaction>
</comment>
<evidence type="ECO:0000256" key="11">
    <source>
        <dbReference type="ARBA" id="ARBA00022597"/>
    </source>
</evidence>
<dbReference type="Pfam" id="PF03610">
    <property type="entry name" value="EIIA-man"/>
    <property type="match status" value="1"/>
</dbReference>
<keyword evidence="10" id="KW-0597">Phosphoprotein</keyword>
<evidence type="ECO:0000256" key="19">
    <source>
        <dbReference type="SAM" id="MobiDB-lite"/>
    </source>
</evidence>
<dbReference type="NCBIfam" id="TIGR00824">
    <property type="entry name" value="EIIA-man"/>
    <property type="match status" value="1"/>
</dbReference>
<dbReference type="GO" id="GO:0009401">
    <property type="term" value="P:phosphoenolpyruvate-dependent sugar phosphotransferase system"/>
    <property type="evidence" value="ECO:0007669"/>
    <property type="project" value="UniProtKB-KW"/>
</dbReference>
<dbReference type="GO" id="GO:0005737">
    <property type="term" value="C:cytoplasm"/>
    <property type="evidence" value="ECO:0007669"/>
    <property type="project" value="UniProtKB-SubCell"/>
</dbReference>
<dbReference type="EMBL" id="DXBR01000058">
    <property type="protein sequence ID" value="HIZ39598.1"/>
    <property type="molecule type" value="Genomic_DNA"/>
</dbReference>
<evidence type="ECO:0000256" key="13">
    <source>
        <dbReference type="ARBA" id="ARBA00022683"/>
    </source>
</evidence>
<evidence type="ECO:0000256" key="18">
    <source>
        <dbReference type="ARBA" id="ARBA00032197"/>
    </source>
</evidence>
<keyword evidence="9" id="KW-0963">Cytoplasm</keyword>
<dbReference type="GO" id="GO:0005886">
    <property type="term" value="C:plasma membrane"/>
    <property type="evidence" value="ECO:0007669"/>
    <property type="project" value="UniProtKB-SubCell"/>
</dbReference>
<protein>
    <recommendedName>
        <fullName evidence="6">PTS system mannose-specific EIIAB component</fullName>
        <ecNumber evidence="5">2.7.1.191</ecNumber>
    </recommendedName>
    <alternativeName>
        <fullName evidence="18">EIIAB-Man</fullName>
    </alternativeName>
    <alternativeName>
        <fullName evidence="17">EIII-Man</fullName>
    </alternativeName>
</protein>
<dbReference type="PANTHER" id="PTHR33799:SF1">
    <property type="entry name" value="PTS SYSTEM MANNOSE-SPECIFIC EIIAB COMPONENT-RELATED"/>
    <property type="match status" value="1"/>
</dbReference>
<keyword evidence="12 22" id="KW-0808">Transferase</keyword>
<reference evidence="22" key="1">
    <citation type="journal article" date="2021" name="PeerJ">
        <title>Extensive microbial diversity within the chicken gut microbiome revealed by metagenomics and culture.</title>
        <authorList>
            <person name="Gilroy R."/>
            <person name="Ravi A."/>
            <person name="Getino M."/>
            <person name="Pursley I."/>
            <person name="Horton D.L."/>
            <person name="Alikhan N.F."/>
            <person name="Baker D."/>
            <person name="Gharbi K."/>
            <person name="Hall N."/>
            <person name="Watson M."/>
            <person name="Adriaenssens E.M."/>
            <person name="Foster-Nyarko E."/>
            <person name="Jarju S."/>
            <person name="Secka A."/>
            <person name="Antonio M."/>
            <person name="Oren A."/>
            <person name="Chaudhuri R.R."/>
            <person name="La Ragione R."/>
            <person name="Hildebrand F."/>
            <person name="Pallen M.J."/>
        </authorList>
    </citation>
    <scope>NUCLEOTIDE SEQUENCE</scope>
    <source>
        <strain evidence="22">CHK179-28034</strain>
    </source>
</reference>
<keyword evidence="13" id="KW-0598">Phosphotransferase system</keyword>
<dbReference type="InterPro" id="IPR004720">
    <property type="entry name" value="PTS_IIB_sorbose-sp"/>
</dbReference>
<evidence type="ECO:0000256" key="16">
    <source>
        <dbReference type="ARBA" id="ARBA00023757"/>
    </source>
</evidence>
<dbReference type="InterPro" id="IPR013789">
    <property type="entry name" value="PTS_EIIA_man"/>
</dbReference>
<dbReference type="InterPro" id="IPR004701">
    <property type="entry name" value="PTS_EIIA_man-typ"/>
</dbReference>
<comment type="subcellular location">
    <subcellularLocation>
        <location evidence="2">Cell membrane</location>
    </subcellularLocation>
    <subcellularLocation>
        <location evidence="3">Cytoplasm</location>
    </subcellularLocation>
</comment>
<evidence type="ECO:0000256" key="14">
    <source>
        <dbReference type="ARBA" id="ARBA00022777"/>
    </source>
</evidence>
<dbReference type="PROSITE" id="PS51096">
    <property type="entry name" value="PTS_EIIA_TYPE_4"/>
    <property type="match status" value="1"/>
</dbReference>
<evidence type="ECO:0000256" key="12">
    <source>
        <dbReference type="ARBA" id="ARBA00022679"/>
    </source>
</evidence>
<sequence>MVGIILATHGDFATGILQSASMIFGEQPNVAAVTLQPSEGPDDVRRKMEEAVASFEDPEQVLILVDLWGGTPFNQSNGLIAGHEDKWAIVAGLNLPMLIDAYASRMMMETAHELAVQISGSAKEGVRIYPESLEPKEEKPAAAAVSDGQPRGALPEGTVVGDGKIKYVLARIDSRLLHGQVATAWTKTTGPNRIIVVSDGVAHDNLRKSMITEAAPPGVKANVVPVSKMIQVAKDPRFGNTKALLLFETPQDALEAIKGGVDIKELNIGSMAHSVGKVAVSKVLSLGKEDVETFEELKKLGISFDVRKVPSDSKDNMDAIIEKAKAELGC</sequence>
<dbReference type="CDD" id="cd00001">
    <property type="entry name" value="PTS_IIB_man"/>
    <property type="match status" value="1"/>
</dbReference>
<evidence type="ECO:0000259" key="21">
    <source>
        <dbReference type="PROSITE" id="PS51101"/>
    </source>
</evidence>
<dbReference type="InterPro" id="IPR036667">
    <property type="entry name" value="PTS_IIB_sorbose-sp_sf"/>
</dbReference>